<dbReference type="Proteomes" id="UP000258309">
    <property type="component" value="Unassembled WGS sequence"/>
</dbReference>
<feature type="non-terminal residue" evidence="3">
    <location>
        <position position="1"/>
    </location>
</feature>
<dbReference type="GO" id="GO:0006313">
    <property type="term" value="P:DNA transposition"/>
    <property type="evidence" value="ECO:0007669"/>
    <property type="project" value="InterPro"/>
</dbReference>
<accession>A0A3E2H5G4</accession>
<gene>
    <name evidence="3" type="ORF">B7463_g7705</name>
</gene>
<feature type="non-terminal residue" evidence="3">
    <location>
        <position position="279"/>
    </location>
</feature>
<feature type="domain" description="Transposase Tc1-like" evidence="1">
    <location>
        <begin position="77"/>
        <end position="140"/>
    </location>
</feature>
<evidence type="ECO:0000313" key="3">
    <source>
        <dbReference type="EMBL" id="RFU28636.1"/>
    </source>
</evidence>
<dbReference type="GO" id="GO:0003677">
    <property type="term" value="F:DNA binding"/>
    <property type="evidence" value="ECO:0007669"/>
    <property type="project" value="InterPro"/>
</dbReference>
<proteinExistence type="predicted"/>
<dbReference type="OrthoDB" id="5151590at2759"/>
<evidence type="ECO:0008006" key="5">
    <source>
        <dbReference type="Google" id="ProtNLM"/>
    </source>
</evidence>
<organism evidence="3 4">
    <name type="scientific">Scytalidium lignicola</name>
    <name type="common">Hyphomycete</name>
    <dbReference type="NCBI Taxonomy" id="5539"/>
    <lineage>
        <taxon>Eukaryota</taxon>
        <taxon>Fungi</taxon>
        <taxon>Dikarya</taxon>
        <taxon>Ascomycota</taxon>
        <taxon>Pezizomycotina</taxon>
        <taxon>Leotiomycetes</taxon>
        <taxon>Leotiomycetes incertae sedis</taxon>
        <taxon>Scytalidium</taxon>
    </lineage>
</organism>
<feature type="domain" description="Tc1-like transposase DDE" evidence="2">
    <location>
        <begin position="219"/>
        <end position="279"/>
    </location>
</feature>
<dbReference type="InterPro" id="IPR036397">
    <property type="entry name" value="RNaseH_sf"/>
</dbReference>
<dbReference type="InterPro" id="IPR009057">
    <property type="entry name" value="Homeodomain-like_sf"/>
</dbReference>
<dbReference type="InterPro" id="IPR002492">
    <property type="entry name" value="Transposase_Tc1-like"/>
</dbReference>
<evidence type="ECO:0000313" key="4">
    <source>
        <dbReference type="Proteomes" id="UP000258309"/>
    </source>
</evidence>
<dbReference type="Pfam" id="PF13358">
    <property type="entry name" value="DDE_3"/>
    <property type="match status" value="1"/>
</dbReference>
<reference evidence="3 4" key="1">
    <citation type="submission" date="2018-05" db="EMBL/GenBank/DDBJ databases">
        <title>Draft genome sequence of Scytalidium lignicola DSM 105466, a ubiquitous saprotrophic fungus.</title>
        <authorList>
            <person name="Buettner E."/>
            <person name="Gebauer A.M."/>
            <person name="Hofrichter M."/>
            <person name="Liers C."/>
            <person name="Kellner H."/>
        </authorList>
    </citation>
    <scope>NUCLEOTIDE SEQUENCE [LARGE SCALE GENOMIC DNA]</scope>
    <source>
        <strain evidence="3 4">DSM 105466</strain>
    </source>
</reference>
<dbReference type="Gene3D" id="1.10.10.10">
    <property type="entry name" value="Winged helix-like DNA-binding domain superfamily/Winged helix DNA-binding domain"/>
    <property type="match status" value="1"/>
</dbReference>
<dbReference type="OMA" id="LETICME"/>
<protein>
    <recommendedName>
        <fullName evidence="5">Tc1-like transposase DDE domain-containing protein</fullName>
    </recommendedName>
</protein>
<sequence>MPRTPGTSRPPLAELSPNSRSRIVGARDNGVKISEITQNEGYSNSTIRSVLNNASHQVSYISKPRARTPSLLSLRDQRSIFRLIQAKPKITAAQLARELPIPVSKKTIYRFLKKSSIQKWRCSKRPLLNDKLAGKQLIWAFRNNSQSVAFWRRWIWSDECSIERRKGGKWDFVYRKRVQGKPSRGQTIMFWGCFGHNCRTDLVVMRGDPDSEHGEVIARRYLEIFEQYLPTVLDSDSIFMQDNAPIHTAHIIRDWFEEMAITVEDWPPYSPDMNPIENV</sequence>
<dbReference type="InterPro" id="IPR038717">
    <property type="entry name" value="Tc1-like_DDE_dom"/>
</dbReference>
<dbReference type="STRING" id="5539.A0A3E2H5G4"/>
<dbReference type="Gene3D" id="3.30.420.10">
    <property type="entry name" value="Ribonuclease H-like superfamily/Ribonuclease H"/>
    <property type="match status" value="1"/>
</dbReference>
<dbReference type="InterPro" id="IPR036388">
    <property type="entry name" value="WH-like_DNA-bd_sf"/>
</dbReference>
<dbReference type="SUPFAM" id="SSF46689">
    <property type="entry name" value="Homeodomain-like"/>
    <property type="match status" value="1"/>
</dbReference>
<dbReference type="AlphaFoldDB" id="A0A3E2H5G4"/>
<keyword evidence="4" id="KW-1185">Reference proteome</keyword>
<evidence type="ECO:0000259" key="1">
    <source>
        <dbReference type="Pfam" id="PF01498"/>
    </source>
</evidence>
<comment type="caution">
    <text evidence="3">The sequence shown here is derived from an EMBL/GenBank/DDBJ whole genome shotgun (WGS) entry which is preliminary data.</text>
</comment>
<dbReference type="GO" id="GO:0015074">
    <property type="term" value="P:DNA integration"/>
    <property type="evidence" value="ECO:0007669"/>
    <property type="project" value="InterPro"/>
</dbReference>
<dbReference type="Pfam" id="PF01498">
    <property type="entry name" value="HTH_Tnp_Tc3_2"/>
    <property type="match status" value="1"/>
</dbReference>
<dbReference type="EMBL" id="NCSJ02000156">
    <property type="protein sequence ID" value="RFU28636.1"/>
    <property type="molecule type" value="Genomic_DNA"/>
</dbReference>
<evidence type="ECO:0000259" key="2">
    <source>
        <dbReference type="Pfam" id="PF13358"/>
    </source>
</evidence>
<name>A0A3E2H5G4_SCYLI</name>